<evidence type="ECO:0000313" key="1">
    <source>
        <dbReference type="EMBL" id="EAU31035.1"/>
    </source>
</evidence>
<dbReference type="HOGENOM" id="CLU_045011_9_2_1"/>
<dbReference type="Gene3D" id="3.40.50.1000">
    <property type="entry name" value="HAD superfamily/HAD-like"/>
    <property type="match status" value="1"/>
</dbReference>
<dbReference type="eggNOG" id="ENOG502SQZ6">
    <property type="taxonomic scope" value="Eukaryota"/>
</dbReference>
<proteinExistence type="predicted"/>
<name>Q0CBN1_ASPTN</name>
<dbReference type="InterPro" id="IPR023198">
    <property type="entry name" value="PGP-like_dom2"/>
</dbReference>
<gene>
    <name evidence="1" type="ORF">ATEG_08903</name>
</gene>
<organism evidence="1 2">
    <name type="scientific">Aspergillus terreus (strain NIH 2624 / FGSC A1156)</name>
    <dbReference type="NCBI Taxonomy" id="341663"/>
    <lineage>
        <taxon>Eukaryota</taxon>
        <taxon>Fungi</taxon>
        <taxon>Dikarya</taxon>
        <taxon>Ascomycota</taxon>
        <taxon>Pezizomycotina</taxon>
        <taxon>Eurotiomycetes</taxon>
        <taxon>Eurotiomycetidae</taxon>
        <taxon>Eurotiales</taxon>
        <taxon>Aspergillaceae</taxon>
        <taxon>Aspergillus</taxon>
        <taxon>Aspergillus subgen. Circumdati</taxon>
    </lineage>
</organism>
<dbReference type="STRING" id="341663.Q0CBN1"/>
<reference evidence="2" key="1">
    <citation type="submission" date="2005-09" db="EMBL/GenBank/DDBJ databases">
        <title>Annotation of the Aspergillus terreus NIH2624 genome.</title>
        <authorList>
            <person name="Birren B.W."/>
            <person name="Lander E.S."/>
            <person name="Galagan J.E."/>
            <person name="Nusbaum C."/>
            <person name="Devon K."/>
            <person name="Henn M."/>
            <person name="Ma L.-J."/>
            <person name="Jaffe D.B."/>
            <person name="Butler J."/>
            <person name="Alvarez P."/>
            <person name="Gnerre S."/>
            <person name="Grabherr M."/>
            <person name="Kleber M."/>
            <person name="Mauceli E.W."/>
            <person name="Brockman W."/>
            <person name="Rounsley S."/>
            <person name="Young S.K."/>
            <person name="LaButti K."/>
            <person name="Pushparaj V."/>
            <person name="DeCaprio D."/>
            <person name="Crawford M."/>
            <person name="Koehrsen M."/>
            <person name="Engels R."/>
            <person name="Montgomery P."/>
            <person name="Pearson M."/>
            <person name="Howarth C."/>
            <person name="Larson L."/>
            <person name="Luoma S."/>
            <person name="White J."/>
            <person name="Alvarado L."/>
            <person name="Kodira C.D."/>
            <person name="Zeng Q."/>
            <person name="Oleary S."/>
            <person name="Yandava C."/>
            <person name="Denning D.W."/>
            <person name="Nierman W.C."/>
            <person name="Milne T."/>
            <person name="Madden K."/>
        </authorList>
    </citation>
    <scope>NUCLEOTIDE SEQUENCE [LARGE SCALE GENOMIC DNA]</scope>
    <source>
        <strain evidence="2">NIH 2624 / FGSC A1156</strain>
    </source>
</reference>
<dbReference type="SUPFAM" id="SSF56784">
    <property type="entry name" value="HAD-like"/>
    <property type="match status" value="1"/>
</dbReference>
<dbReference type="OMA" id="CSQGLHG"/>
<dbReference type="AlphaFoldDB" id="Q0CBN1"/>
<dbReference type="EMBL" id="CH476606">
    <property type="protein sequence ID" value="EAU31035.1"/>
    <property type="molecule type" value="Genomic_DNA"/>
</dbReference>
<dbReference type="Gene3D" id="1.10.150.240">
    <property type="entry name" value="Putative phosphatase, domain 2"/>
    <property type="match status" value="1"/>
</dbReference>
<dbReference type="InterPro" id="IPR023214">
    <property type="entry name" value="HAD_sf"/>
</dbReference>
<dbReference type="InterPro" id="IPR036412">
    <property type="entry name" value="HAD-like_sf"/>
</dbReference>
<protein>
    <submittedName>
        <fullName evidence="1">Uncharacterized protein</fullName>
    </submittedName>
</protein>
<dbReference type="GeneID" id="4323098"/>
<dbReference type="OrthoDB" id="2012566at2759"/>
<accession>Q0CBN1</accession>
<evidence type="ECO:0000313" key="2">
    <source>
        <dbReference type="Proteomes" id="UP000007963"/>
    </source>
</evidence>
<dbReference type="Proteomes" id="UP000007963">
    <property type="component" value="Unassembled WGS sequence"/>
</dbReference>
<sequence>MAYERAELEEEQCFAMLGEQFGVNPTDLKELVTVTLATLAYDNDMLMRVQQLREAYGASLRIFGIWKFARPNYQRLRDRWTDEFFSTFDAVFTSFDIGLLPPGLGFHRSVLASTTSSPRNAILLDKDVKNLTAAGLLGIRVVNLSLTKSLTQSIEIMLGEPLPRAVRFLQHNAKHLHPFTEDGTMLRENYLQLLILEATQDKTANFYQNEPTK</sequence>
<dbReference type="VEuPathDB" id="FungiDB:ATEG_08903"/>
<dbReference type="RefSeq" id="XP_001217489.1">
    <property type="nucleotide sequence ID" value="XM_001217488.1"/>
</dbReference>